<protein>
    <submittedName>
        <fullName evidence="1">Uncharacterized protein</fullName>
    </submittedName>
</protein>
<comment type="caution">
    <text evidence="1">The sequence shown here is derived from an EMBL/GenBank/DDBJ whole genome shotgun (WGS) entry which is preliminary data.</text>
</comment>
<keyword evidence="2" id="KW-1185">Reference proteome</keyword>
<name>A0ABW8RST6_9BACI</name>
<dbReference type="EMBL" id="JBJHQH010000038">
    <property type="protein sequence ID" value="MFK9095250.1"/>
    <property type="molecule type" value="Genomic_DNA"/>
</dbReference>
<accession>A0ABW8RST6</accession>
<evidence type="ECO:0000313" key="2">
    <source>
        <dbReference type="Proteomes" id="UP001623041"/>
    </source>
</evidence>
<dbReference type="Proteomes" id="UP001623041">
    <property type="component" value="Unassembled WGS sequence"/>
</dbReference>
<organism evidence="1 2">
    <name type="scientific">Bacillus salipaludis</name>
    <dbReference type="NCBI Taxonomy" id="2547811"/>
    <lineage>
        <taxon>Bacteria</taxon>
        <taxon>Bacillati</taxon>
        <taxon>Bacillota</taxon>
        <taxon>Bacilli</taxon>
        <taxon>Bacillales</taxon>
        <taxon>Bacillaceae</taxon>
        <taxon>Bacillus</taxon>
    </lineage>
</organism>
<reference evidence="1 2" key="1">
    <citation type="submission" date="2024-11" db="EMBL/GenBank/DDBJ databases">
        <authorList>
            <person name="Lucas J.A."/>
        </authorList>
    </citation>
    <scope>NUCLEOTIDE SEQUENCE [LARGE SCALE GENOMIC DNA]</scope>
    <source>
        <strain evidence="1 2">Z 5.4</strain>
    </source>
</reference>
<gene>
    <name evidence="1" type="ORF">ACJEBI_27840</name>
</gene>
<evidence type="ECO:0000313" key="1">
    <source>
        <dbReference type="EMBL" id="MFK9095250.1"/>
    </source>
</evidence>
<dbReference type="RefSeq" id="WP_406583646.1">
    <property type="nucleotide sequence ID" value="NZ_JBJHQH010000038.1"/>
</dbReference>
<proteinExistence type="predicted"/>
<sequence>MRKGVRKHGRVTATKMVTEYLTMIEMFERFMWFKQSEGLAPKICKTVAKTRSY</sequence>